<organism evidence="2 3">
    <name type="scientific">Puccinia coronata f. sp. avenae</name>
    <dbReference type="NCBI Taxonomy" id="200324"/>
    <lineage>
        <taxon>Eukaryota</taxon>
        <taxon>Fungi</taxon>
        <taxon>Dikarya</taxon>
        <taxon>Basidiomycota</taxon>
        <taxon>Pucciniomycotina</taxon>
        <taxon>Pucciniomycetes</taxon>
        <taxon>Pucciniales</taxon>
        <taxon>Pucciniaceae</taxon>
        <taxon>Puccinia</taxon>
    </lineage>
</organism>
<comment type="caution">
    <text evidence="2">The sequence shown here is derived from an EMBL/GenBank/DDBJ whole genome shotgun (WGS) entry which is preliminary data.</text>
</comment>
<sequence>MSGRTRRRGRQRIPRTDNPETTSDSLSNSLRESQIAETMITLMDKWDRHAWHDDLPLPMSSDKMREREEPLIYIWTSLLPAVKQHLQDLLASFGLGDDDARKHSSPRLVDVIEILSRFSPAMDRLWSAIVSLAPWKFYEGLFPQEISAKDGMINKVRCKHLGKAFRRLINDSHDGDQFNDFSGLFIKGFVPYIWNGHLYPNHPIYSQDSPKPKLKDHIIHQTALLCRQVDAMIEYATLSDWSVIQADTKLQVDYISQLLSKLAASIEPKALSRPPSNPADPSNNLLRDDNSQTVKLLKYSVTMIKLTRIFLNTLLHTLRCLMPITLGDQWTAEKIARLQIHLISICESGSFLPQRISGQDWFGAGPLMISLKLLKCSSRMSTDMEGASSLLADLFVPAGSPSADPPSLKALFDARLSHFVPYFILTFKHLEDHLVVITFNNPTTPTP</sequence>
<name>A0A2N5SNR9_9BASI</name>
<evidence type="ECO:0000313" key="3">
    <source>
        <dbReference type="Proteomes" id="UP000235392"/>
    </source>
</evidence>
<reference evidence="2 3" key="1">
    <citation type="submission" date="2017-11" db="EMBL/GenBank/DDBJ databases">
        <title>De novo assembly and phasing of dikaryotic genomes from two isolates of Puccinia coronata f. sp. avenae, the causal agent of oat crown rust.</title>
        <authorList>
            <person name="Miller M.E."/>
            <person name="Zhang Y."/>
            <person name="Omidvar V."/>
            <person name="Sperschneider J."/>
            <person name="Schwessinger B."/>
            <person name="Raley C."/>
            <person name="Palmer J.M."/>
            <person name="Garnica D."/>
            <person name="Upadhyaya N."/>
            <person name="Rathjen J."/>
            <person name="Taylor J.M."/>
            <person name="Park R.F."/>
            <person name="Dodds P.N."/>
            <person name="Hirsch C.D."/>
            <person name="Kianian S.F."/>
            <person name="Figueroa M."/>
        </authorList>
    </citation>
    <scope>NUCLEOTIDE SEQUENCE [LARGE SCALE GENOMIC DNA]</scope>
    <source>
        <strain evidence="2">12SD80</strain>
    </source>
</reference>
<gene>
    <name evidence="2" type="ORF">PCASD_19309</name>
</gene>
<protein>
    <submittedName>
        <fullName evidence="2">Uncharacterized protein</fullName>
    </submittedName>
</protein>
<feature type="region of interest" description="Disordered" evidence="1">
    <location>
        <begin position="1"/>
        <end position="30"/>
    </location>
</feature>
<feature type="compositionally biased region" description="Basic residues" evidence="1">
    <location>
        <begin position="1"/>
        <end position="13"/>
    </location>
</feature>
<evidence type="ECO:0000313" key="2">
    <source>
        <dbReference type="EMBL" id="PLW14886.1"/>
    </source>
</evidence>
<feature type="compositionally biased region" description="Polar residues" evidence="1">
    <location>
        <begin position="19"/>
        <end position="30"/>
    </location>
</feature>
<accession>A0A2N5SNR9</accession>
<dbReference type="EMBL" id="PGCI01000811">
    <property type="protein sequence ID" value="PLW14886.1"/>
    <property type="molecule type" value="Genomic_DNA"/>
</dbReference>
<dbReference type="PANTHER" id="PTHR33069:SF3">
    <property type="entry name" value="DYNEIN HEAVY CHAIN TAIL DOMAIN-CONTAINING PROTEIN"/>
    <property type="match status" value="1"/>
</dbReference>
<dbReference type="AlphaFoldDB" id="A0A2N5SNR9"/>
<dbReference type="PANTHER" id="PTHR33069">
    <property type="entry name" value="CHROMOSOME 7, WHOLE GENOME SHOTGUN SEQUENCE-RELATED"/>
    <property type="match status" value="1"/>
</dbReference>
<dbReference type="Proteomes" id="UP000235392">
    <property type="component" value="Unassembled WGS sequence"/>
</dbReference>
<proteinExistence type="predicted"/>
<evidence type="ECO:0000256" key="1">
    <source>
        <dbReference type="SAM" id="MobiDB-lite"/>
    </source>
</evidence>